<evidence type="ECO:0000313" key="2">
    <source>
        <dbReference type="EMBL" id="KAL1524739.1"/>
    </source>
</evidence>
<accession>A0AB34JWF8</accession>
<name>A0AB34JWF8_PRYPA</name>
<dbReference type="EMBL" id="JBGBPQ010000005">
    <property type="protein sequence ID" value="KAL1524739.1"/>
    <property type="molecule type" value="Genomic_DNA"/>
</dbReference>
<gene>
    <name evidence="2" type="ORF">AB1Y20_019622</name>
</gene>
<feature type="compositionally biased region" description="Basic and acidic residues" evidence="1">
    <location>
        <begin position="539"/>
        <end position="551"/>
    </location>
</feature>
<reference evidence="2 3" key="1">
    <citation type="journal article" date="2024" name="Science">
        <title>Giant polyketide synthase enzymes in the biosynthesis of giant marine polyether toxins.</title>
        <authorList>
            <person name="Fallon T.R."/>
            <person name="Shende V.V."/>
            <person name="Wierzbicki I.H."/>
            <person name="Pendleton A.L."/>
            <person name="Watervoot N.F."/>
            <person name="Auber R.P."/>
            <person name="Gonzalez D.J."/>
            <person name="Wisecaver J.H."/>
            <person name="Moore B.S."/>
        </authorList>
    </citation>
    <scope>NUCLEOTIDE SEQUENCE [LARGE SCALE GENOMIC DNA]</scope>
    <source>
        <strain evidence="2 3">12B1</strain>
    </source>
</reference>
<comment type="caution">
    <text evidence="2">The sequence shown here is derived from an EMBL/GenBank/DDBJ whole genome shotgun (WGS) entry which is preliminary data.</text>
</comment>
<organism evidence="2 3">
    <name type="scientific">Prymnesium parvum</name>
    <name type="common">Toxic golden alga</name>
    <dbReference type="NCBI Taxonomy" id="97485"/>
    <lineage>
        <taxon>Eukaryota</taxon>
        <taxon>Haptista</taxon>
        <taxon>Haptophyta</taxon>
        <taxon>Prymnesiophyceae</taxon>
        <taxon>Prymnesiales</taxon>
        <taxon>Prymnesiaceae</taxon>
        <taxon>Prymnesium</taxon>
    </lineage>
</organism>
<evidence type="ECO:0008006" key="4">
    <source>
        <dbReference type="Google" id="ProtNLM"/>
    </source>
</evidence>
<evidence type="ECO:0000256" key="1">
    <source>
        <dbReference type="SAM" id="MobiDB-lite"/>
    </source>
</evidence>
<evidence type="ECO:0000313" key="3">
    <source>
        <dbReference type="Proteomes" id="UP001515480"/>
    </source>
</evidence>
<dbReference type="Proteomes" id="UP001515480">
    <property type="component" value="Unassembled WGS sequence"/>
</dbReference>
<sequence>MATEEGTRVIEEALHALRLEAAPTQFMDSLRGRISDLGEGCPSLTAVLALTESNEPFLSDDGFASNALFARQWPPSLQLEEVMDAFIQLTTAAHAKDPRLQKRADKLTRKTGEAEFWRRYFGNVYDVLFRMAPTAEEQLFRHLSSLPPPRPPEERVFERASKLRDKGMLPRADILHFLSRCRQIVLDRSTIDTLTRLYTSKGAEWDKECNQTLMSIQLEFMESLGIARAFGISQIFPAALERRFGNQDREVMQAVGMFMGACNNVYQLVAQQHAVTPSADPKKRRYKPAGSLQASGEVDAALLLEIVEGLDAEVNTAESRAKLIESFQKEPPVNGRLLYTRWQREYLESKGVEHEFGMKAVYMIPQRKQKACGAGGEAKEMLEKVEAAFLKMKKMAEAFVESAMIEASRPPEVPVELRRFAPAKGELQTEGDFSREKALEFLTGVKDVLMSEESIKLVAKCPGEGQEFMKHAGMLAITWQREYLEHVGVQQDFGCQALNRVPGRFSKDQEVLLAFQDFQKACMYCVQKARISKEVEEAQRKASEKEARKQIASDGASATEIS</sequence>
<feature type="region of interest" description="Disordered" evidence="1">
    <location>
        <begin position="539"/>
        <end position="562"/>
    </location>
</feature>
<proteinExistence type="predicted"/>
<dbReference type="AlphaFoldDB" id="A0AB34JWF8"/>
<protein>
    <recommendedName>
        <fullName evidence="4">BSD domain-containing protein</fullName>
    </recommendedName>
</protein>
<keyword evidence="3" id="KW-1185">Reference proteome</keyword>